<protein>
    <submittedName>
        <fullName evidence="2">Uncharacterized protein</fullName>
    </submittedName>
</protein>
<proteinExistence type="predicted"/>
<comment type="caution">
    <text evidence="2">The sequence shown here is derived from an EMBL/GenBank/DDBJ whole genome shotgun (WGS) entry which is preliminary data.</text>
</comment>
<gene>
    <name evidence="2" type="ORF">BSTOLATCC_MIC19098</name>
</gene>
<sequence length="248" mass="28838">MKESLIKNKSFISTSDKNPRQTKSSLGSRSTINFDLVTRLLQSRSTKICYSDLWSWKMKKEAAAKRAKLTNIPTIPQIHELNLCEIEKFFRAAEQEQAYLKKNASKPSVLTILKDQGLSKLSKCLKNTWEGRSFSQLKPRKPAINKRKSINFNQSFEYIIDTCEHENELNRSLSSSFIKDSKNIMNKYQCIIRKASSGKQGLKESEIEEMKKYQLKVNEITDSHMFKRENLRQKSVLFKGTRDSRKKL</sequence>
<evidence type="ECO:0000313" key="3">
    <source>
        <dbReference type="Proteomes" id="UP001162131"/>
    </source>
</evidence>
<dbReference type="AlphaFoldDB" id="A0AAU9IXE7"/>
<feature type="region of interest" description="Disordered" evidence="1">
    <location>
        <begin position="1"/>
        <end position="27"/>
    </location>
</feature>
<keyword evidence="3" id="KW-1185">Reference proteome</keyword>
<evidence type="ECO:0000313" key="2">
    <source>
        <dbReference type="EMBL" id="CAG9317859.1"/>
    </source>
</evidence>
<name>A0AAU9IXE7_9CILI</name>
<reference evidence="2" key="1">
    <citation type="submission" date="2021-09" db="EMBL/GenBank/DDBJ databases">
        <authorList>
            <consortium name="AG Swart"/>
            <person name="Singh M."/>
            <person name="Singh A."/>
            <person name="Seah K."/>
            <person name="Emmerich C."/>
        </authorList>
    </citation>
    <scope>NUCLEOTIDE SEQUENCE</scope>
    <source>
        <strain evidence="2">ATCC30299</strain>
    </source>
</reference>
<accession>A0AAU9IXE7</accession>
<organism evidence="2 3">
    <name type="scientific">Blepharisma stoltei</name>
    <dbReference type="NCBI Taxonomy" id="1481888"/>
    <lineage>
        <taxon>Eukaryota</taxon>
        <taxon>Sar</taxon>
        <taxon>Alveolata</taxon>
        <taxon>Ciliophora</taxon>
        <taxon>Postciliodesmatophora</taxon>
        <taxon>Heterotrichea</taxon>
        <taxon>Heterotrichida</taxon>
        <taxon>Blepharismidae</taxon>
        <taxon>Blepharisma</taxon>
    </lineage>
</organism>
<dbReference type="EMBL" id="CAJZBQ010000018">
    <property type="protein sequence ID" value="CAG9317859.1"/>
    <property type="molecule type" value="Genomic_DNA"/>
</dbReference>
<evidence type="ECO:0000256" key="1">
    <source>
        <dbReference type="SAM" id="MobiDB-lite"/>
    </source>
</evidence>
<feature type="compositionally biased region" description="Polar residues" evidence="1">
    <location>
        <begin position="10"/>
        <end position="27"/>
    </location>
</feature>
<dbReference type="Proteomes" id="UP001162131">
    <property type="component" value="Unassembled WGS sequence"/>
</dbReference>